<name>A0ABT5VPH9_9BACT</name>
<dbReference type="Gene3D" id="3.30.310.70">
    <property type="entry name" value="TT1751-like domain"/>
    <property type="match status" value="1"/>
</dbReference>
<comment type="caution">
    <text evidence="2">The sequence shown here is derived from an EMBL/GenBank/DDBJ whole genome shotgun (WGS) entry which is preliminary data.</text>
</comment>
<protein>
    <submittedName>
        <fullName evidence="2">DUF302 domain-containing protein</fullName>
    </submittedName>
</protein>
<dbReference type="InterPro" id="IPR005180">
    <property type="entry name" value="DUF302"/>
</dbReference>
<reference evidence="2 3" key="1">
    <citation type="submission" date="2022-01" db="EMBL/GenBank/DDBJ databases">
        <title>Labilibaculum sp. nov, a marine bacterium isolated from Antarctica.</title>
        <authorList>
            <person name="Dai W."/>
        </authorList>
    </citation>
    <scope>NUCLEOTIDE SEQUENCE [LARGE SCALE GENOMIC DNA]</scope>
    <source>
        <strain evidence="2 3">DW002</strain>
    </source>
</reference>
<dbReference type="Proteomes" id="UP001528920">
    <property type="component" value="Unassembled WGS sequence"/>
</dbReference>
<dbReference type="PANTHER" id="PTHR38342:SF1">
    <property type="entry name" value="SLR5037 PROTEIN"/>
    <property type="match status" value="1"/>
</dbReference>
<accession>A0ABT5VPH9</accession>
<dbReference type="PIRSF" id="PIRSF021774">
    <property type="entry name" value="UCP021774"/>
    <property type="match status" value="1"/>
</dbReference>
<feature type="domain" description="DUF302" evidence="1">
    <location>
        <begin position="35"/>
        <end position="98"/>
    </location>
</feature>
<dbReference type="SUPFAM" id="SSF103247">
    <property type="entry name" value="TT1751-like"/>
    <property type="match status" value="1"/>
</dbReference>
<proteinExistence type="predicted"/>
<dbReference type="InterPro" id="IPR035923">
    <property type="entry name" value="TT1751-like_sf"/>
</dbReference>
<evidence type="ECO:0000259" key="1">
    <source>
        <dbReference type="Pfam" id="PF03625"/>
    </source>
</evidence>
<sequence>MSYFISLRTDYKFDEAINLITEALKTEGFGILTDIDVKGTLKEKIDVDFKNYRILGACNPTFAHKALQVEDQIGIMMPCNVTVIEQDNGHVEISIMDPTAAFNVIENEELQPFAKELKQKMERCLTYLEGID</sequence>
<dbReference type="CDD" id="cd14797">
    <property type="entry name" value="DUF302"/>
    <property type="match status" value="1"/>
</dbReference>
<dbReference type="Pfam" id="PF03625">
    <property type="entry name" value="DUF302"/>
    <property type="match status" value="1"/>
</dbReference>
<dbReference type="EMBL" id="JAKJSC010000001">
    <property type="protein sequence ID" value="MDE5416383.1"/>
    <property type="molecule type" value="Genomic_DNA"/>
</dbReference>
<evidence type="ECO:0000313" key="3">
    <source>
        <dbReference type="Proteomes" id="UP001528920"/>
    </source>
</evidence>
<dbReference type="InterPro" id="IPR016796">
    <property type="entry name" value="UCP021774"/>
</dbReference>
<organism evidence="2 3">
    <name type="scientific">Paralabilibaculum antarcticum</name>
    <dbReference type="NCBI Taxonomy" id="2912572"/>
    <lineage>
        <taxon>Bacteria</taxon>
        <taxon>Pseudomonadati</taxon>
        <taxon>Bacteroidota</taxon>
        <taxon>Bacteroidia</taxon>
        <taxon>Marinilabiliales</taxon>
        <taxon>Marinifilaceae</taxon>
        <taxon>Paralabilibaculum</taxon>
    </lineage>
</organism>
<gene>
    <name evidence="2" type="ORF">L3049_00085</name>
</gene>
<evidence type="ECO:0000313" key="2">
    <source>
        <dbReference type="EMBL" id="MDE5416383.1"/>
    </source>
</evidence>
<dbReference type="PANTHER" id="PTHR38342">
    <property type="entry name" value="SLR5037 PROTEIN"/>
    <property type="match status" value="1"/>
</dbReference>
<keyword evidence="3" id="KW-1185">Reference proteome</keyword>
<dbReference type="RefSeq" id="WP_275107725.1">
    <property type="nucleotide sequence ID" value="NZ_JAKJSC010000001.1"/>
</dbReference>